<keyword evidence="2" id="KW-0472">Membrane</keyword>
<name>B4L7N5_DROMO</name>
<sequence>MDEEQSKSSSSSSSSSIIMDDQSNSSSGSSDSNKSNSNITKAPEQTLPISTSSSWTILPPDRVEVLEPSSSSEELGQQAKPAEEAKEDEQSNAESTLVEDADTQAEDVSDGISIISDCESTGRISPHPFLREHLNELSFKFDAGHEVPLLGNMPDLNAAQEMRERRRRDPRPALQLNNAPQPAAQPAAPSTAVQRRYRMPPLMHNGLTAIFYVGATLAVLALIGRLRNPEWKVFSSNEAIPDLDQRLLDLELQNNLMRAEIDIMSKQLLYLSSIAGQGHGPGQGQGQGQGKGHGHGQAQAQPRKPKTFKAWSGNGDSVDPVVITKADLKRPYKCPDGNYVEIAAMCMEAKPHAESLADEIGDAVNDVLRQSQAFHDFEKVTELLGTLAGEDETPTSTPTPAPNVGASDPSKAFHVHGDKMRAPPLETNKQRYPNTDASKERYKTKYNNNAKWQDSKEQKYDSKEHKYNSKERRYRKHLGNSKEQQHGRKQRHDDDDDSASGEWHERMMQHREHARQRHEKKRNNNWFIERGGGREQIRSSETRR</sequence>
<keyword evidence="2" id="KW-0812">Transmembrane</keyword>
<evidence type="ECO:0000256" key="1">
    <source>
        <dbReference type="SAM" id="MobiDB-lite"/>
    </source>
</evidence>
<reference evidence="3" key="3">
    <citation type="submission" date="2015-11" db="EMBL/GenBank/DDBJ databases">
        <authorList>
            <consortium name="FlyBase"/>
        </authorList>
    </citation>
    <scope>NUCLEOTIDE SEQUENCE</scope>
    <source>
        <strain evidence="3">TSC#15081-1352.22</strain>
    </source>
</reference>
<dbReference type="AlphaFoldDB" id="B4L7N5"/>
<dbReference type="HOGENOM" id="CLU_546631_0_0_1"/>
<dbReference type="EMBL" id="CH933814">
    <property type="protein sequence ID" value="EDW05748.1"/>
    <property type="molecule type" value="Genomic_DNA"/>
</dbReference>
<dbReference type="eggNOG" id="ENOG502T98T">
    <property type="taxonomic scope" value="Eukaryota"/>
</dbReference>
<dbReference type="OMA" id="PHPFLRE"/>
<feature type="region of interest" description="Disordered" evidence="1">
    <location>
        <begin position="161"/>
        <end position="192"/>
    </location>
</feature>
<feature type="compositionally biased region" description="Low complexity" evidence="1">
    <location>
        <begin position="7"/>
        <end position="38"/>
    </location>
</feature>
<organism evidence="3 5">
    <name type="scientific">Drosophila mojavensis</name>
    <name type="common">Fruit fly</name>
    <dbReference type="NCBI Taxonomy" id="7230"/>
    <lineage>
        <taxon>Eukaryota</taxon>
        <taxon>Metazoa</taxon>
        <taxon>Ecdysozoa</taxon>
        <taxon>Arthropoda</taxon>
        <taxon>Hexapoda</taxon>
        <taxon>Insecta</taxon>
        <taxon>Pterygota</taxon>
        <taxon>Neoptera</taxon>
        <taxon>Endopterygota</taxon>
        <taxon>Diptera</taxon>
        <taxon>Brachycera</taxon>
        <taxon>Muscomorpha</taxon>
        <taxon>Ephydroidea</taxon>
        <taxon>Drosophilidae</taxon>
        <taxon>Drosophila</taxon>
    </lineage>
</organism>
<proteinExistence type="predicted"/>
<feature type="region of interest" description="Disordered" evidence="1">
    <location>
        <begin position="389"/>
        <end position="544"/>
    </location>
</feature>
<evidence type="ECO:0000313" key="5">
    <source>
        <dbReference type="Proteomes" id="UP000009192"/>
    </source>
</evidence>
<feature type="region of interest" description="Disordered" evidence="1">
    <location>
        <begin position="1"/>
        <end position="110"/>
    </location>
</feature>
<feature type="compositionally biased region" description="Basic and acidic residues" evidence="1">
    <location>
        <begin position="502"/>
        <end position="511"/>
    </location>
</feature>
<feature type="compositionally biased region" description="Low complexity" evidence="1">
    <location>
        <begin position="66"/>
        <end position="75"/>
    </location>
</feature>
<reference evidence="3" key="2">
    <citation type="journal article" date="2008" name="Bioinformatics">
        <title>Assembly reconciliation.</title>
        <authorList>
            <person name="Zimin A.V."/>
            <person name="Smith D.R."/>
            <person name="Sutton G."/>
            <person name="Yorke J.A."/>
        </authorList>
    </citation>
    <scope>NUCLEOTIDE SEQUENCE</scope>
    <source>
        <strain evidence="3">TSC#15081-1352.22</strain>
    </source>
</reference>
<gene>
    <name evidence="3" type="primary">Dmoj\GI10911</name>
    <name evidence="3" type="ORF">Dmoj_GI10911</name>
</gene>
<reference evidence="3 5" key="1">
    <citation type="journal article" date="2007" name="Nature">
        <title>Evolution of genes and genomes on the Drosophila phylogeny.</title>
        <authorList>
            <consortium name="Drosophila 12 Genomes Consortium"/>
            <person name="Clark A.G."/>
            <person name="Eisen M.B."/>
            <person name="Smith D.R."/>
            <person name="Bergman C.M."/>
            <person name="Oliver B."/>
            <person name="Markow T.A."/>
            <person name="Kaufman T.C."/>
            <person name="Kellis M."/>
            <person name="Gelbart W."/>
            <person name="Iyer V.N."/>
            <person name="Pollard D.A."/>
            <person name="Sackton T.B."/>
            <person name="Larracuente A.M."/>
            <person name="Singh N.D."/>
            <person name="Abad J.P."/>
            <person name="Abt D.N."/>
            <person name="Adryan B."/>
            <person name="Aguade M."/>
            <person name="Akashi H."/>
            <person name="Anderson W.W."/>
            <person name="Aquadro C.F."/>
            <person name="Ardell D.H."/>
            <person name="Arguello R."/>
            <person name="Artieri C.G."/>
            <person name="Barbash D.A."/>
            <person name="Barker D."/>
            <person name="Barsanti P."/>
            <person name="Batterham P."/>
            <person name="Batzoglou S."/>
            <person name="Begun D."/>
            <person name="Bhutkar A."/>
            <person name="Blanco E."/>
            <person name="Bosak S.A."/>
            <person name="Bradley R.K."/>
            <person name="Brand A.D."/>
            <person name="Brent M.R."/>
            <person name="Brooks A.N."/>
            <person name="Brown R.H."/>
            <person name="Butlin R.K."/>
            <person name="Caggese C."/>
            <person name="Calvi B.R."/>
            <person name="Bernardo de Carvalho A."/>
            <person name="Caspi A."/>
            <person name="Castrezana S."/>
            <person name="Celniker S.E."/>
            <person name="Chang J.L."/>
            <person name="Chapple C."/>
            <person name="Chatterji S."/>
            <person name="Chinwalla A."/>
            <person name="Civetta A."/>
            <person name="Clifton S.W."/>
            <person name="Comeron J.M."/>
            <person name="Costello J.C."/>
            <person name="Coyne J.A."/>
            <person name="Daub J."/>
            <person name="David R.G."/>
            <person name="Delcher A.L."/>
            <person name="Delehaunty K."/>
            <person name="Do C.B."/>
            <person name="Ebling H."/>
            <person name="Edwards K."/>
            <person name="Eickbush T."/>
            <person name="Evans J.D."/>
            <person name="Filipski A."/>
            <person name="Findeiss S."/>
            <person name="Freyhult E."/>
            <person name="Fulton L."/>
            <person name="Fulton R."/>
            <person name="Garcia A.C."/>
            <person name="Gardiner A."/>
            <person name="Garfield D.A."/>
            <person name="Garvin B.E."/>
            <person name="Gibson G."/>
            <person name="Gilbert D."/>
            <person name="Gnerre S."/>
            <person name="Godfrey J."/>
            <person name="Good R."/>
            <person name="Gotea V."/>
            <person name="Gravely B."/>
            <person name="Greenberg A.J."/>
            <person name="Griffiths-Jones S."/>
            <person name="Gross S."/>
            <person name="Guigo R."/>
            <person name="Gustafson E.A."/>
            <person name="Haerty W."/>
            <person name="Hahn M.W."/>
            <person name="Halligan D.L."/>
            <person name="Halpern A.L."/>
            <person name="Halter G.M."/>
            <person name="Han M.V."/>
            <person name="Heger A."/>
            <person name="Hillier L."/>
            <person name="Hinrichs A.S."/>
            <person name="Holmes I."/>
            <person name="Hoskins R.A."/>
            <person name="Hubisz M.J."/>
            <person name="Hultmark D."/>
            <person name="Huntley M.A."/>
            <person name="Jaffe D.B."/>
            <person name="Jagadeeshan S."/>
            <person name="Jeck W.R."/>
            <person name="Johnson J."/>
            <person name="Jones C.D."/>
            <person name="Jordan W.C."/>
            <person name="Karpen G.H."/>
            <person name="Kataoka E."/>
            <person name="Keightley P.D."/>
            <person name="Kheradpour P."/>
            <person name="Kirkness E.F."/>
            <person name="Koerich L.B."/>
            <person name="Kristiansen K."/>
            <person name="Kudrna D."/>
            <person name="Kulathinal R.J."/>
            <person name="Kumar S."/>
            <person name="Kwok R."/>
            <person name="Lander E."/>
            <person name="Langley C.H."/>
            <person name="Lapoint R."/>
            <person name="Lazzaro B.P."/>
            <person name="Lee S.J."/>
            <person name="Levesque L."/>
            <person name="Li R."/>
            <person name="Lin C.F."/>
            <person name="Lin M.F."/>
            <person name="Lindblad-Toh K."/>
            <person name="Llopart A."/>
            <person name="Long M."/>
            <person name="Low L."/>
            <person name="Lozovsky E."/>
            <person name="Lu J."/>
            <person name="Luo M."/>
            <person name="Machado C.A."/>
            <person name="Makalowski W."/>
            <person name="Marzo M."/>
            <person name="Matsuda M."/>
            <person name="Matzkin L."/>
            <person name="McAllister B."/>
            <person name="McBride C.S."/>
            <person name="McKernan B."/>
            <person name="McKernan K."/>
            <person name="Mendez-Lago M."/>
            <person name="Minx P."/>
            <person name="Mollenhauer M.U."/>
            <person name="Montooth K."/>
            <person name="Mount S.M."/>
            <person name="Mu X."/>
            <person name="Myers E."/>
            <person name="Negre B."/>
            <person name="Newfeld S."/>
            <person name="Nielsen R."/>
            <person name="Noor M.A."/>
            <person name="O'Grady P."/>
            <person name="Pachter L."/>
            <person name="Papaceit M."/>
            <person name="Parisi M.J."/>
            <person name="Parisi M."/>
            <person name="Parts L."/>
            <person name="Pedersen J.S."/>
            <person name="Pesole G."/>
            <person name="Phillippy A.M."/>
            <person name="Ponting C.P."/>
            <person name="Pop M."/>
            <person name="Porcelli D."/>
            <person name="Powell J.R."/>
            <person name="Prohaska S."/>
            <person name="Pruitt K."/>
            <person name="Puig M."/>
            <person name="Quesneville H."/>
            <person name="Ram K.R."/>
            <person name="Rand D."/>
            <person name="Rasmussen M.D."/>
            <person name="Reed L.K."/>
            <person name="Reenan R."/>
            <person name="Reily A."/>
            <person name="Remington K.A."/>
            <person name="Rieger T.T."/>
            <person name="Ritchie M.G."/>
            <person name="Robin C."/>
            <person name="Rogers Y.H."/>
            <person name="Rohde C."/>
            <person name="Rozas J."/>
            <person name="Rubenfield M.J."/>
            <person name="Ruiz A."/>
            <person name="Russo S."/>
            <person name="Salzberg S.L."/>
            <person name="Sanchez-Gracia A."/>
            <person name="Saranga D.J."/>
            <person name="Sato H."/>
            <person name="Schaeffer S.W."/>
            <person name="Schatz M.C."/>
            <person name="Schlenke T."/>
            <person name="Schwartz R."/>
            <person name="Segarra C."/>
            <person name="Singh R.S."/>
            <person name="Sirot L."/>
            <person name="Sirota M."/>
            <person name="Sisneros N.B."/>
            <person name="Smith C.D."/>
            <person name="Smith T.F."/>
            <person name="Spieth J."/>
            <person name="Stage D.E."/>
            <person name="Stark A."/>
            <person name="Stephan W."/>
            <person name="Strausberg R.L."/>
            <person name="Strempel S."/>
            <person name="Sturgill D."/>
            <person name="Sutton G."/>
            <person name="Sutton G.G."/>
            <person name="Tao W."/>
            <person name="Teichmann S."/>
            <person name="Tobari Y.N."/>
            <person name="Tomimura Y."/>
            <person name="Tsolas J.M."/>
            <person name="Valente V.L."/>
            <person name="Venter E."/>
            <person name="Venter J.C."/>
            <person name="Vicario S."/>
            <person name="Vieira F.G."/>
            <person name="Vilella A.J."/>
            <person name="Villasante A."/>
            <person name="Walenz B."/>
            <person name="Wang J."/>
            <person name="Wasserman M."/>
            <person name="Watts T."/>
            <person name="Wilson D."/>
            <person name="Wilson R.K."/>
            <person name="Wing R.A."/>
            <person name="Wolfner M.F."/>
            <person name="Wong A."/>
            <person name="Wong G.K."/>
            <person name="Wu C.I."/>
            <person name="Wu G."/>
            <person name="Yamamoto D."/>
            <person name="Yang H.P."/>
            <person name="Yang S.P."/>
            <person name="Yorke J.A."/>
            <person name="Yoshida K."/>
            <person name="Zdobnov E."/>
            <person name="Zhang P."/>
            <person name="Zhang Y."/>
            <person name="Zimin A.V."/>
            <person name="Baldwin J."/>
            <person name="Abdouelleil A."/>
            <person name="Abdulkadir J."/>
            <person name="Abebe A."/>
            <person name="Abera B."/>
            <person name="Abreu J."/>
            <person name="Acer S.C."/>
            <person name="Aftuck L."/>
            <person name="Alexander A."/>
            <person name="An P."/>
            <person name="Anderson E."/>
            <person name="Anderson S."/>
            <person name="Arachi H."/>
            <person name="Azer M."/>
            <person name="Bachantsang P."/>
            <person name="Barry A."/>
            <person name="Bayul T."/>
            <person name="Berlin A."/>
            <person name="Bessette D."/>
            <person name="Bloom T."/>
            <person name="Blye J."/>
            <person name="Boguslavskiy L."/>
            <person name="Bonnet C."/>
            <person name="Boukhgalter B."/>
            <person name="Bourzgui I."/>
            <person name="Brown A."/>
            <person name="Cahill P."/>
            <person name="Channer S."/>
            <person name="Cheshatsang Y."/>
            <person name="Chuda L."/>
            <person name="Citroen M."/>
            <person name="Collymore A."/>
            <person name="Cooke P."/>
            <person name="Costello M."/>
            <person name="D'Aco K."/>
            <person name="Daza R."/>
            <person name="De Haan G."/>
            <person name="DeGray S."/>
            <person name="DeMaso C."/>
            <person name="Dhargay N."/>
            <person name="Dooley K."/>
            <person name="Dooley E."/>
            <person name="Doricent M."/>
            <person name="Dorje P."/>
            <person name="Dorjee K."/>
            <person name="Dupes A."/>
            <person name="Elong R."/>
            <person name="Falk J."/>
            <person name="Farina A."/>
            <person name="Faro S."/>
            <person name="Ferguson D."/>
            <person name="Fisher S."/>
            <person name="Foley C.D."/>
            <person name="Franke A."/>
            <person name="Friedrich D."/>
            <person name="Gadbois L."/>
            <person name="Gearin G."/>
            <person name="Gearin C.R."/>
            <person name="Giannoukos G."/>
            <person name="Goode T."/>
            <person name="Graham J."/>
            <person name="Grandbois E."/>
            <person name="Grewal S."/>
            <person name="Gyaltsen K."/>
            <person name="Hafez N."/>
            <person name="Hagos B."/>
            <person name="Hall J."/>
            <person name="Henson C."/>
            <person name="Hollinger A."/>
            <person name="Honan T."/>
            <person name="Huard M.D."/>
            <person name="Hughes L."/>
            <person name="Hurhula B."/>
            <person name="Husby M.E."/>
            <person name="Kamat A."/>
            <person name="Kanga B."/>
            <person name="Kashin S."/>
            <person name="Khazanovich D."/>
            <person name="Kisner P."/>
            <person name="Lance K."/>
            <person name="Lara M."/>
            <person name="Lee W."/>
            <person name="Lennon N."/>
            <person name="Letendre F."/>
            <person name="LeVine R."/>
            <person name="Lipovsky A."/>
            <person name="Liu X."/>
            <person name="Liu J."/>
            <person name="Liu S."/>
            <person name="Lokyitsang T."/>
            <person name="Lokyitsang Y."/>
            <person name="Lubonja R."/>
            <person name="Lui A."/>
            <person name="MacDonald P."/>
            <person name="Magnisalis V."/>
            <person name="Maru K."/>
            <person name="Matthews C."/>
            <person name="McCusker W."/>
            <person name="McDonough S."/>
            <person name="Mehta T."/>
            <person name="Meldrim J."/>
            <person name="Meneus L."/>
            <person name="Mihai O."/>
            <person name="Mihalev A."/>
            <person name="Mihova T."/>
            <person name="Mittelman R."/>
            <person name="Mlenga V."/>
            <person name="Montmayeur A."/>
            <person name="Mulrain L."/>
            <person name="Navidi A."/>
            <person name="Naylor J."/>
            <person name="Negash T."/>
            <person name="Nguyen T."/>
            <person name="Nguyen N."/>
            <person name="Nicol R."/>
            <person name="Norbu C."/>
            <person name="Norbu N."/>
            <person name="Novod N."/>
            <person name="O'Neill B."/>
            <person name="Osman S."/>
            <person name="Markiewicz E."/>
            <person name="Oyono O.L."/>
            <person name="Patti C."/>
            <person name="Phunkhang P."/>
            <person name="Pierre F."/>
            <person name="Priest M."/>
            <person name="Raghuraman S."/>
            <person name="Rege F."/>
            <person name="Reyes R."/>
            <person name="Rise C."/>
            <person name="Rogov P."/>
            <person name="Ross K."/>
            <person name="Ryan E."/>
            <person name="Settipalli S."/>
            <person name="Shea T."/>
            <person name="Sherpa N."/>
            <person name="Shi L."/>
            <person name="Shih D."/>
            <person name="Sparrow T."/>
            <person name="Spaulding J."/>
            <person name="Stalker J."/>
            <person name="Stange-Thomann N."/>
            <person name="Stavropoulos S."/>
            <person name="Stone C."/>
            <person name="Strader C."/>
            <person name="Tesfaye S."/>
            <person name="Thomson T."/>
            <person name="Thoulutsang Y."/>
            <person name="Thoulutsang D."/>
            <person name="Topham K."/>
            <person name="Topping I."/>
            <person name="Tsamla T."/>
            <person name="Vassiliev H."/>
            <person name="Vo A."/>
            <person name="Wangchuk T."/>
            <person name="Wangdi T."/>
            <person name="Weiand M."/>
            <person name="Wilkinson J."/>
            <person name="Wilson A."/>
            <person name="Yadav S."/>
            <person name="Young G."/>
            <person name="Yu Q."/>
            <person name="Zembek L."/>
            <person name="Zhong D."/>
            <person name="Zimmer A."/>
            <person name="Zwirko Z."/>
            <person name="Jaffe D.B."/>
            <person name="Alvarez P."/>
            <person name="Brockman W."/>
            <person name="Butler J."/>
            <person name="Chin C."/>
            <person name="Gnerre S."/>
            <person name="Grabherr M."/>
            <person name="Kleber M."/>
            <person name="Mauceli E."/>
            <person name="MacCallum I."/>
        </authorList>
    </citation>
    <scope>NUCLEOTIDE SEQUENCE [LARGE SCALE GENOMIC DNA]</scope>
    <source>
        <strain evidence="3">TSC#15081-1352.22</strain>
        <strain evidence="5">Tucson 15081-1352.22</strain>
    </source>
</reference>
<feature type="compositionally biased region" description="Basic and acidic residues" evidence="1">
    <location>
        <begin position="531"/>
        <end position="544"/>
    </location>
</feature>
<keyword evidence="2" id="KW-1133">Transmembrane helix</keyword>
<dbReference type="OrthoDB" id="8063363at2759"/>
<feature type="compositionally biased region" description="Basic residues" evidence="1">
    <location>
        <begin position="512"/>
        <end position="523"/>
    </location>
</feature>
<keyword evidence="5" id="KW-1185">Reference proteome</keyword>
<feature type="region of interest" description="Disordered" evidence="1">
    <location>
        <begin position="278"/>
        <end position="313"/>
    </location>
</feature>
<feature type="compositionally biased region" description="Basic and acidic residues" evidence="1">
    <location>
        <begin position="453"/>
        <end position="471"/>
    </location>
</feature>
<dbReference type="EMBL" id="CH933814">
    <property type="protein sequence ID" value="KRG07513.1"/>
    <property type="molecule type" value="Genomic_DNA"/>
</dbReference>
<feature type="compositionally biased region" description="Gly residues" evidence="1">
    <location>
        <begin position="278"/>
        <end position="291"/>
    </location>
</feature>
<feature type="compositionally biased region" description="Polar residues" evidence="1">
    <location>
        <begin position="47"/>
        <end position="56"/>
    </location>
</feature>
<protein>
    <submittedName>
        <fullName evidence="3">Uncharacterized protein, isoform A</fullName>
    </submittedName>
    <submittedName>
        <fullName evidence="4">Uncharacterized protein, isoform B</fullName>
    </submittedName>
</protein>
<feature type="compositionally biased region" description="Acidic residues" evidence="1">
    <location>
        <begin position="85"/>
        <end position="109"/>
    </location>
</feature>
<dbReference type="KEGG" id="dmo:Dmoj_GI10911"/>
<accession>B4L7N5</accession>
<dbReference type="InParanoid" id="B4L7N5"/>
<evidence type="ECO:0000313" key="4">
    <source>
        <dbReference type="EMBL" id="KRG07513.1"/>
    </source>
</evidence>
<feature type="compositionally biased region" description="Low complexity" evidence="1">
    <location>
        <begin position="172"/>
        <end position="189"/>
    </location>
</feature>
<evidence type="ECO:0000256" key="2">
    <source>
        <dbReference type="SAM" id="Phobius"/>
    </source>
</evidence>
<dbReference type="Proteomes" id="UP000009192">
    <property type="component" value="Unassembled WGS sequence"/>
</dbReference>
<feature type="transmembrane region" description="Helical" evidence="2">
    <location>
        <begin position="205"/>
        <end position="226"/>
    </location>
</feature>
<evidence type="ECO:0000313" key="3">
    <source>
        <dbReference type="EMBL" id="EDW05748.1"/>
    </source>
</evidence>